<dbReference type="AlphaFoldDB" id="A0A4R0IGN7"/>
<keyword evidence="1" id="KW-0472">Membrane</keyword>
<proteinExistence type="predicted"/>
<keyword evidence="1" id="KW-0812">Transmembrane</keyword>
<dbReference type="InterPro" id="IPR019283">
    <property type="entry name" value="DUF2330"/>
</dbReference>
<organism evidence="2 3">
    <name type="scientific">Kribbella speibonae</name>
    <dbReference type="NCBI Taxonomy" id="1572660"/>
    <lineage>
        <taxon>Bacteria</taxon>
        <taxon>Bacillati</taxon>
        <taxon>Actinomycetota</taxon>
        <taxon>Actinomycetes</taxon>
        <taxon>Propionibacteriales</taxon>
        <taxon>Kribbellaceae</taxon>
        <taxon>Kribbella</taxon>
    </lineage>
</organism>
<dbReference type="EMBL" id="SJKC01000008">
    <property type="protein sequence ID" value="TCC30108.1"/>
    <property type="molecule type" value="Genomic_DNA"/>
</dbReference>
<feature type="transmembrane region" description="Helical" evidence="1">
    <location>
        <begin position="389"/>
        <end position="412"/>
    </location>
</feature>
<comment type="caution">
    <text evidence="2">The sequence shown here is derived from an EMBL/GenBank/DDBJ whole genome shotgun (WGS) entry which is preliminary data.</text>
</comment>
<dbReference type="Pfam" id="PF10092">
    <property type="entry name" value="DUF2330"/>
    <property type="match status" value="1"/>
</dbReference>
<dbReference type="Proteomes" id="UP000294225">
    <property type="component" value="Unassembled WGS sequence"/>
</dbReference>
<evidence type="ECO:0000313" key="2">
    <source>
        <dbReference type="EMBL" id="TCC30108.1"/>
    </source>
</evidence>
<name>A0A4R0IGN7_9ACTN</name>
<sequence>MVLVGAGHERTDLHLERSQGGPPVLGRRLRELRRVRAGGQLVLRRERRQAAGREEEVRPGQLLPHAVHPQLTSVRPVKLWRVIAGVLAAGFVAAGVTPAWACACGGYLPDAESKARAYGENALVQYAGGSEQITLSMSVHGASKKAAWIMPVPSAAKVDLGDDNYLFYRLNQLTKPKRVVKKTYWPFRDLGIGRGSGDAAGAPAPGAGVSVKEQMTLGPFAITRLGGSSGTAVTDWLRTNGYVVPSTLAANLTPYLTEKWEIVAVKLAPKQAGESLAGATPPLRLTFASDRIVYPMRLSKGATTTQTVTVYVAAEHRVDATKTPDADVTPELLFAGRVDTDMLPKPTDFLTAYTATYREPGKITDDFTFAPAANDDEYQRITYVTENDGFWSTVAVLFVVVLLLGGGVFVLVRRRAAAGVRK</sequence>
<gene>
    <name evidence="2" type="ORF">E0H92_39745</name>
</gene>
<keyword evidence="1" id="KW-1133">Transmembrane helix</keyword>
<protein>
    <submittedName>
        <fullName evidence="2">DUF2330 domain-containing protein</fullName>
    </submittedName>
</protein>
<accession>A0A4R0IGN7</accession>
<evidence type="ECO:0000256" key="1">
    <source>
        <dbReference type="SAM" id="Phobius"/>
    </source>
</evidence>
<evidence type="ECO:0000313" key="3">
    <source>
        <dbReference type="Proteomes" id="UP000294225"/>
    </source>
</evidence>
<reference evidence="2 3" key="1">
    <citation type="submission" date="2019-02" db="EMBL/GenBank/DDBJ databases">
        <title>Kribbella capetownensis sp. nov. and Kribbella speibonae sp. nov., isolated from soil.</title>
        <authorList>
            <person name="Curtis S.M."/>
            <person name="Norton I."/>
            <person name="Everest G.J."/>
            <person name="Meyers P.R."/>
        </authorList>
    </citation>
    <scope>NUCLEOTIDE SEQUENCE [LARGE SCALE GENOMIC DNA]</scope>
    <source>
        <strain evidence="2 3">YM55</strain>
    </source>
</reference>